<comment type="caution">
    <text evidence="1">The sequence shown here is derived from an EMBL/GenBank/DDBJ whole genome shotgun (WGS) entry which is preliminary data.</text>
</comment>
<evidence type="ECO:0000313" key="1">
    <source>
        <dbReference type="EMBL" id="KAJ6264757.1"/>
    </source>
</evidence>
<dbReference type="AlphaFoldDB" id="A0AAD6NNF2"/>
<evidence type="ECO:0000313" key="2">
    <source>
        <dbReference type="Proteomes" id="UP001221413"/>
    </source>
</evidence>
<dbReference type="EMBL" id="JAQGDS010000001">
    <property type="protein sequence ID" value="KAJ6264757.1"/>
    <property type="molecule type" value="Genomic_DNA"/>
</dbReference>
<sequence>MATAEGSLFARSAALEVDDTSIRSTPFRCFVKNPSHCPNACGWEYILDTVSREMPPSRG</sequence>
<accession>A0AAD6NNF2</accession>
<name>A0AAD6NNF2_DREDA</name>
<keyword evidence="2" id="KW-1185">Reference proteome</keyword>
<dbReference type="Proteomes" id="UP001221413">
    <property type="component" value="Unassembled WGS sequence"/>
</dbReference>
<reference evidence="1" key="1">
    <citation type="submission" date="2023-01" db="EMBL/GenBank/DDBJ databases">
        <title>The chitinases involved in constricting ring structure development in the nematode-trapping fungus Drechslerella dactyloides.</title>
        <authorList>
            <person name="Wang R."/>
            <person name="Zhang L."/>
            <person name="Tang P."/>
            <person name="Li S."/>
            <person name="Liang L."/>
        </authorList>
    </citation>
    <scope>NUCLEOTIDE SEQUENCE</scope>
    <source>
        <strain evidence="1">YMF1.00031</strain>
    </source>
</reference>
<proteinExistence type="predicted"/>
<organism evidence="1 2">
    <name type="scientific">Drechslerella dactyloides</name>
    <name type="common">Nematode-trapping fungus</name>
    <name type="synonym">Arthrobotrys dactyloides</name>
    <dbReference type="NCBI Taxonomy" id="74499"/>
    <lineage>
        <taxon>Eukaryota</taxon>
        <taxon>Fungi</taxon>
        <taxon>Dikarya</taxon>
        <taxon>Ascomycota</taxon>
        <taxon>Pezizomycotina</taxon>
        <taxon>Orbiliomycetes</taxon>
        <taxon>Orbiliales</taxon>
        <taxon>Orbiliaceae</taxon>
        <taxon>Drechslerella</taxon>
    </lineage>
</organism>
<protein>
    <submittedName>
        <fullName evidence="1">Uncharacterized protein</fullName>
    </submittedName>
</protein>
<gene>
    <name evidence="1" type="ORF">Dda_0908</name>
</gene>